<dbReference type="Proteomes" id="UP000076962">
    <property type="component" value="Unassembled WGS sequence"/>
</dbReference>
<evidence type="ECO:0000313" key="2">
    <source>
        <dbReference type="Proteomes" id="UP000076962"/>
    </source>
</evidence>
<dbReference type="AlphaFoldDB" id="A0A0A6P2L0"/>
<reference evidence="1 2" key="1">
    <citation type="submission" date="2016-05" db="EMBL/GenBank/DDBJ databases">
        <title>Single-cell genome of chain-forming Candidatus Thiomargarita nelsonii and comparison to other large sulfur-oxidizing bacteria.</title>
        <authorList>
            <person name="Winkel M."/>
            <person name="Salman V."/>
            <person name="Woyke T."/>
            <person name="Schulz-Vogt H."/>
            <person name="Richter M."/>
            <person name="Flood B."/>
            <person name="Bailey J."/>
            <person name="Amann R."/>
            <person name="Mussmann M."/>
        </authorList>
    </citation>
    <scope>NUCLEOTIDE SEQUENCE [LARGE SCALE GENOMIC DNA]</scope>
    <source>
        <strain evidence="1 2">THI036</strain>
    </source>
</reference>
<proteinExistence type="predicted"/>
<keyword evidence="2" id="KW-1185">Reference proteome</keyword>
<sequence>MATALTEQKRFMPVTKKSRYDGEDRSFRTTGLLIEAGFLKLAYHAQNGLLMGTQLGSLTAQRHHNRFGEVERENSTQESMLLLSTTNLEINFLKEL</sequence>
<evidence type="ECO:0000313" key="1">
    <source>
        <dbReference type="EMBL" id="OAD22329.1"/>
    </source>
</evidence>
<protein>
    <submittedName>
        <fullName evidence="1">Uncharacterized protein</fullName>
    </submittedName>
</protein>
<name>A0A0A6P2L0_9GAMM</name>
<gene>
    <name evidence="1" type="ORF">THIOM_001870</name>
</gene>
<accession>A0A0A6P2L0</accession>
<comment type="caution">
    <text evidence="1">The sequence shown here is derived from an EMBL/GenBank/DDBJ whole genome shotgun (WGS) entry which is preliminary data.</text>
</comment>
<dbReference type="EMBL" id="LUTY01001017">
    <property type="protein sequence ID" value="OAD22329.1"/>
    <property type="molecule type" value="Genomic_DNA"/>
</dbReference>
<organism evidence="1 2">
    <name type="scientific">Candidatus Thiomargarita nelsonii</name>
    <dbReference type="NCBI Taxonomy" id="1003181"/>
    <lineage>
        <taxon>Bacteria</taxon>
        <taxon>Pseudomonadati</taxon>
        <taxon>Pseudomonadota</taxon>
        <taxon>Gammaproteobacteria</taxon>
        <taxon>Thiotrichales</taxon>
        <taxon>Thiotrichaceae</taxon>
        <taxon>Thiomargarita</taxon>
    </lineage>
</organism>